<gene>
    <name evidence="2" type="ORF">CC80DRAFT_398555</name>
</gene>
<name>A0A6A5UGT0_9PLEO</name>
<feature type="transmembrane region" description="Helical" evidence="1">
    <location>
        <begin position="26"/>
        <end position="44"/>
    </location>
</feature>
<dbReference type="PANTHER" id="PTHR35043">
    <property type="entry name" value="TRANSCRIPTION FACTOR DOMAIN-CONTAINING PROTEIN"/>
    <property type="match status" value="1"/>
</dbReference>
<dbReference type="PANTHER" id="PTHR35043:SF9">
    <property type="match status" value="1"/>
</dbReference>
<accession>A0A6A5UGT0</accession>
<sequence length="85" mass="9570">MSKLYSTVATNQTTGWHPEPTFRGTFSILSTCLITMALCIWTAVHLNIPEPGQSGFFTRQLQRRLLWLVMGLLAPEIVRSHPATK</sequence>
<proteinExistence type="predicted"/>
<keyword evidence="1" id="KW-0472">Membrane</keyword>
<evidence type="ECO:0000313" key="2">
    <source>
        <dbReference type="EMBL" id="KAF1962972.1"/>
    </source>
</evidence>
<keyword evidence="1" id="KW-0812">Transmembrane</keyword>
<dbReference type="AlphaFoldDB" id="A0A6A5UGT0"/>
<dbReference type="OrthoDB" id="9451547at2759"/>
<dbReference type="EMBL" id="ML976978">
    <property type="protein sequence ID" value="KAF1962972.1"/>
    <property type="molecule type" value="Genomic_DNA"/>
</dbReference>
<keyword evidence="3" id="KW-1185">Reference proteome</keyword>
<protein>
    <submittedName>
        <fullName evidence="2">Uncharacterized protein</fullName>
    </submittedName>
</protein>
<keyword evidence="1" id="KW-1133">Transmembrane helix</keyword>
<dbReference type="Proteomes" id="UP000800035">
    <property type="component" value="Unassembled WGS sequence"/>
</dbReference>
<evidence type="ECO:0000313" key="3">
    <source>
        <dbReference type="Proteomes" id="UP000800035"/>
    </source>
</evidence>
<evidence type="ECO:0000256" key="1">
    <source>
        <dbReference type="SAM" id="Phobius"/>
    </source>
</evidence>
<reference evidence="2" key="1">
    <citation type="journal article" date="2020" name="Stud. Mycol.">
        <title>101 Dothideomycetes genomes: a test case for predicting lifestyles and emergence of pathogens.</title>
        <authorList>
            <person name="Haridas S."/>
            <person name="Albert R."/>
            <person name="Binder M."/>
            <person name="Bloem J."/>
            <person name="Labutti K."/>
            <person name="Salamov A."/>
            <person name="Andreopoulos B."/>
            <person name="Baker S."/>
            <person name="Barry K."/>
            <person name="Bills G."/>
            <person name="Bluhm B."/>
            <person name="Cannon C."/>
            <person name="Castanera R."/>
            <person name="Culley D."/>
            <person name="Daum C."/>
            <person name="Ezra D."/>
            <person name="Gonzalez J."/>
            <person name="Henrissat B."/>
            <person name="Kuo A."/>
            <person name="Liang C."/>
            <person name="Lipzen A."/>
            <person name="Lutzoni F."/>
            <person name="Magnuson J."/>
            <person name="Mondo S."/>
            <person name="Nolan M."/>
            <person name="Ohm R."/>
            <person name="Pangilinan J."/>
            <person name="Park H.-J."/>
            <person name="Ramirez L."/>
            <person name="Alfaro M."/>
            <person name="Sun H."/>
            <person name="Tritt A."/>
            <person name="Yoshinaga Y."/>
            <person name="Zwiers L.-H."/>
            <person name="Turgeon B."/>
            <person name="Goodwin S."/>
            <person name="Spatafora J."/>
            <person name="Crous P."/>
            <person name="Grigoriev I."/>
        </authorList>
    </citation>
    <scope>NUCLEOTIDE SEQUENCE</scope>
    <source>
        <strain evidence="2">CBS 675.92</strain>
    </source>
</reference>
<organism evidence="2 3">
    <name type="scientific">Byssothecium circinans</name>
    <dbReference type="NCBI Taxonomy" id="147558"/>
    <lineage>
        <taxon>Eukaryota</taxon>
        <taxon>Fungi</taxon>
        <taxon>Dikarya</taxon>
        <taxon>Ascomycota</taxon>
        <taxon>Pezizomycotina</taxon>
        <taxon>Dothideomycetes</taxon>
        <taxon>Pleosporomycetidae</taxon>
        <taxon>Pleosporales</taxon>
        <taxon>Massarineae</taxon>
        <taxon>Massarinaceae</taxon>
        <taxon>Byssothecium</taxon>
    </lineage>
</organism>